<organism evidence="8">
    <name type="scientific">Blastobotrys adeninivorans</name>
    <name type="common">Yeast</name>
    <name type="synonym">Arxula adeninivorans</name>
    <dbReference type="NCBI Taxonomy" id="409370"/>
    <lineage>
        <taxon>Eukaryota</taxon>
        <taxon>Fungi</taxon>
        <taxon>Dikarya</taxon>
        <taxon>Ascomycota</taxon>
        <taxon>Saccharomycotina</taxon>
        <taxon>Dipodascomycetes</taxon>
        <taxon>Dipodascales</taxon>
        <taxon>Trichomonascaceae</taxon>
        <taxon>Blastobotrys</taxon>
    </lineage>
</organism>
<dbReference type="InterPro" id="IPR003961">
    <property type="entry name" value="FN3_dom"/>
</dbReference>
<feature type="domain" description="Alpha-L-rhamnosidase concanavalin-like" evidence="4">
    <location>
        <begin position="323"/>
        <end position="422"/>
    </location>
</feature>
<evidence type="ECO:0000259" key="5">
    <source>
        <dbReference type="Pfam" id="PF08531"/>
    </source>
</evidence>
<dbReference type="CDD" id="cd00063">
    <property type="entry name" value="FN3"/>
    <property type="match status" value="1"/>
</dbReference>
<feature type="domain" description="Bacterial alpha-L-rhamnosidase N-terminal" evidence="5">
    <location>
        <begin position="142"/>
        <end position="313"/>
    </location>
</feature>
<dbReference type="Gene3D" id="1.50.10.10">
    <property type="match status" value="1"/>
</dbReference>
<dbReference type="InterPro" id="IPR013737">
    <property type="entry name" value="Bac_rhamnosid_N"/>
</dbReference>
<dbReference type="InterPro" id="IPR008928">
    <property type="entry name" value="6-hairpin_glycosidase_sf"/>
</dbReference>
<comment type="catalytic activity">
    <reaction evidence="1">
        <text>Hydrolysis of terminal non-reducing alpha-L-rhamnose residues in alpha-L-rhamnosides.</text>
        <dbReference type="EC" id="3.2.1.40"/>
    </reaction>
</comment>
<reference evidence="8" key="1">
    <citation type="submission" date="2014-02" db="EMBL/GenBank/DDBJ databases">
        <authorList>
            <person name="Genoscope - CEA"/>
        </authorList>
    </citation>
    <scope>NUCLEOTIDE SEQUENCE</scope>
    <source>
        <strain evidence="8">LS3</strain>
    </source>
</reference>
<dbReference type="Pfam" id="PF17389">
    <property type="entry name" value="Bac_rhamnosid6H"/>
    <property type="match status" value="1"/>
</dbReference>
<evidence type="ECO:0000259" key="6">
    <source>
        <dbReference type="Pfam" id="PF17389"/>
    </source>
</evidence>
<dbReference type="PIRSF" id="PIRSF010631">
    <property type="entry name" value="A-rhamnsds"/>
    <property type="match status" value="1"/>
</dbReference>
<dbReference type="InterPro" id="IPR035398">
    <property type="entry name" value="Bac_rhamnosid_C"/>
</dbReference>
<dbReference type="SUPFAM" id="SSF49265">
    <property type="entry name" value="Fibronectin type III"/>
    <property type="match status" value="1"/>
</dbReference>
<dbReference type="InterPro" id="IPR012341">
    <property type="entry name" value="6hp_glycosidase-like_sf"/>
</dbReference>
<sequence length="872" mass="97441">MTRILAVQVEYHQLGDTIGIGETTPRLSWKIDAQGCRNWVQQKYELLVKSDDNRELYRVVVESEQSTFVDWPGEPLKSRQRVLVSVRAKGNSDKEWSDWSDPVPIETALLDSAHWSAKFIASDQPKSQREVIFSKQFNMQKKSIARARLYSSARGVYEIEINGRKVGHDVLSPGWTSFSHRIIQRTDDVASLLKSGNQNAIGIRLAEGWFSGVLGFEGGVTNVYGDTNMAIAQLEVQYDDGTTDVISTDDSWKWHLGPIISTSLYNGETYDSNEEISGWSSAGLAYDRWNSVRSFPVDVNLAPPVGPPVRCTEVVKPMEIFQSSSGKTIIDFGQNFAGVVRINRVKAPKGHKVTIYHAEVIEDGELGRRPLRLADCVDHYVFNGDPEGEEWQPRFTYHGFRYIQVDNWPGKLSLDSISGIVYHSDFERTGWFECSNKLLNRLHENVRWSMRSNFVSLPTDCPQRDERLGWLGDILLFGPTAHYLYQCQGLLKNWVIDLADEQNDMGVPAVVCPTPLQSYENFWKDKVVAAWQDAAVMVPWHIYEQTGDDNILRAQYDSMSGWLKQVPRDSDGQFWDPSTIQLGDWLDPDAPSDNPAKSKTDAFMVANAYLIQSTEIVAKVATILGYKEDGDKYSKEAKNLRAKFAYEYITPAGRVISQSQTGYALTIMNGLLDGENGDLWKDVSPNKLKFAGDILAEIVERDKCQIGTGFIGTPIICDALTLTGHADLAYKMLLNKKNPSWLYPVTMGATTTWERWDSMLPDGKINPGEMTSFNHYAFGAVASWMHRAIGGLQSVRPGWKKVLIKPVLGGDIDYASTTHESPFGTISSSWKINGSELQLDVALPPNVSGVVVLPGGKSVDIGSGQYSFTSSI</sequence>
<dbReference type="Gene3D" id="2.60.40.10">
    <property type="entry name" value="Immunoglobulins"/>
    <property type="match status" value="1"/>
</dbReference>
<dbReference type="GO" id="GO:0005975">
    <property type="term" value="P:carbohydrate metabolic process"/>
    <property type="evidence" value="ECO:0007669"/>
    <property type="project" value="InterPro"/>
</dbReference>
<dbReference type="Pfam" id="PF08531">
    <property type="entry name" value="Bac_rhamnosid_N"/>
    <property type="match status" value="1"/>
</dbReference>
<dbReference type="GO" id="GO:0030596">
    <property type="term" value="F:alpha-L-rhamnosidase activity"/>
    <property type="evidence" value="ECO:0007669"/>
    <property type="project" value="UniProtKB-EC"/>
</dbReference>
<dbReference type="Pfam" id="PF05592">
    <property type="entry name" value="Bac_rhamnosid"/>
    <property type="match status" value="1"/>
</dbReference>
<feature type="domain" description="Alpha-L-rhamnosidase C-terminal" evidence="7">
    <location>
        <begin position="791"/>
        <end position="864"/>
    </location>
</feature>
<name>A0A060T4L7_BLAAD</name>
<dbReference type="PANTHER" id="PTHR33307:SF6">
    <property type="entry name" value="ALPHA-RHAMNOSIDASE (EUROFUNG)-RELATED"/>
    <property type="match status" value="1"/>
</dbReference>
<evidence type="ECO:0000259" key="4">
    <source>
        <dbReference type="Pfam" id="PF05592"/>
    </source>
</evidence>
<accession>A0A060T4L7</accession>
<feature type="domain" description="Alpha-L-rhamnosidase six-hairpin glycosidase" evidence="6">
    <location>
        <begin position="427"/>
        <end position="789"/>
    </location>
</feature>
<dbReference type="SUPFAM" id="SSF48208">
    <property type="entry name" value="Six-hairpin glycosidases"/>
    <property type="match status" value="1"/>
</dbReference>
<evidence type="ECO:0000313" key="8">
    <source>
        <dbReference type="EMBL" id="CDP34116.1"/>
    </source>
</evidence>
<protein>
    <recommendedName>
        <fullName evidence="2">alpha-L-rhamnosidase</fullName>
        <ecNumber evidence="2">3.2.1.40</ecNumber>
    </recommendedName>
</protein>
<dbReference type="AlphaFoldDB" id="A0A060T4L7"/>
<dbReference type="PhylomeDB" id="A0A060T4L7"/>
<evidence type="ECO:0000256" key="2">
    <source>
        <dbReference type="ARBA" id="ARBA00012652"/>
    </source>
</evidence>
<proteinExistence type="predicted"/>
<dbReference type="Pfam" id="PF17390">
    <property type="entry name" value="Bac_rhamnosid_C"/>
    <property type="match status" value="1"/>
</dbReference>
<dbReference type="InterPro" id="IPR035396">
    <property type="entry name" value="Bac_rhamnosid6H"/>
</dbReference>
<dbReference type="Pfam" id="PF25788">
    <property type="entry name" value="Ig_Rha78A_N"/>
    <property type="match status" value="1"/>
</dbReference>
<dbReference type="Gene3D" id="2.60.120.260">
    <property type="entry name" value="Galactose-binding domain-like"/>
    <property type="match status" value="2"/>
</dbReference>
<dbReference type="PANTHER" id="PTHR33307">
    <property type="entry name" value="ALPHA-RHAMNOSIDASE (EUROFUNG)"/>
    <property type="match status" value="1"/>
</dbReference>
<dbReference type="InterPro" id="IPR016007">
    <property type="entry name" value="Alpha_rhamnosid"/>
</dbReference>
<dbReference type="InterPro" id="IPR036116">
    <property type="entry name" value="FN3_sf"/>
</dbReference>
<evidence type="ECO:0000259" key="7">
    <source>
        <dbReference type="Pfam" id="PF17390"/>
    </source>
</evidence>
<evidence type="ECO:0000256" key="3">
    <source>
        <dbReference type="ARBA" id="ARBA00022801"/>
    </source>
</evidence>
<keyword evidence="3" id="KW-0378">Hydrolase</keyword>
<dbReference type="Gene3D" id="2.60.420.10">
    <property type="entry name" value="Maltose phosphorylase, domain 3"/>
    <property type="match status" value="1"/>
</dbReference>
<dbReference type="EC" id="3.2.1.40" evidence="2"/>
<dbReference type="InterPro" id="IPR013783">
    <property type="entry name" value="Ig-like_fold"/>
</dbReference>
<reference evidence="8" key="2">
    <citation type="submission" date="2014-06" db="EMBL/GenBank/DDBJ databases">
        <title>The complete genome of Blastobotrys (Arxula) adeninivorans LS3 - a yeast of biotechnological interest.</title>
        <authorList>
            <person name="Kunze G."/>
            <person name="Gaillardin C."/>
            <person name="Czernicka M."/>
            <person name="Durrens P."/>
            <person name="Martin T."/>
            <person name="Boer E."/>
            <person name="Gabaldon T."/>
            <person name="Cruz J."/>
            <person name="Talla E."/>
            <person name="Marck C."/>
            <person name="Goffeau A."/>
            <person name="Barbe V."/>
            <person name="Baret P."/>
            <person name="Baronian K."/>
            <person name="Beier S."/>
            <person name="Bleykasten C."/>
            <person name="Bode R."/>
            <person name="Casaregola S."/>
            <person name="Despons L."/>
            <person name="Fairhead C."/>
            <person name="Giersberg M."/>
            <person name="Gierski P."/>
            <person name="Hahnel U."/>
            <person name="Hartmann A."/>
            <person name="Jankowska D."/>
            <person name="Jubin C."/>
            <person name="Jung P."/>
            <person name="Lafontaine I."/>
            <person name="Leh-Louis V."/>
            <person name="Lemaire M."/>
            <person name="Marcet-Houben M."/>
            <person name="Mascher M."/>
            <person name="Morel G."/>
            <person name="Richard G.-F."/>
            <person name="Riechen J."/>
            <person name="Sacerdot C."/>
            <person name="Sarkar A."/>
            <person name="Savel G."/>
            <person name="Schacherer J."/>
            <person name="Sherman D."/>
            <person name="Straub M.-L."/>
            <person name="Stein N."/>
            <person name="Thierry A."/>
            <person name="Trautwein-Schult A."/>
            <person name="Westhof E."/>
            <person name="Worch S."/>
            <person name="Dujon B."/>
            <person name="Souciet J.-L."/>
            <person name="Wincker P."/>
            <person name="Scholz U."/>
            <person name="Neuveglise N."/>
        </authorList>
    </citation>
    <scope>NUCLEOTIDE SEQUENCE</scope>
    <source>
        <strain evidence="8">LS3</strain>
    </source>
</reference>
<dbReference type="InterPro" id="IPR008902">
    <property type="entry name" value="Rhamnosid_concanavalin"/>
</dbReference>
<dbReference type="EMBL" id="HG937693">
    <property type="protein sequence ID" value="CDP34116.1"/>
    <property type="molecule type" value="Genomic_DNA"/>
</dbReference>
<gene>
    <name evidence="8" type="ORF">GNLVRS02_ARAD1C05082g</name>
</gene>
<evidence type="ECO:0000256" key="1">
    <source>
        <dbReference type="ARBA" id="ARBA00001445"/>
    </source>
</evidence>